<evidence type="ECO:0000313" key="3">
    <source>
        <dbReference type="Proteomes" id="UP000069241"/>
    </source>
</evidence>
<dbReference type="RefSeq" id="WP_062252783.1">
    <property type="nucleotide sequence ID" value="NZ_CP014229.1"/>
</dbReference>
<organism evidence="2 3">
    <name type="scientific">Desulfovibrio fairfieldensis</name>
    <dbReference type="NCBI Taxonomy" id="44742"/>
    <lineage>
        <taxon>Bacteria</taxon>
        <taxon>Pseudomonadati</taxon>
        <taxon>Thermodesulfobacteriota</taxon>
        <taxon>Desulfovibrionia</taxon>
        <taxon>Desulfovibrionales</taxon>
        <taxon>Desulfovibrionaceae</taxon>
        <taxon>Desulfovibrio</taxon>
    </lineage>
</organism>
<dbReference type="Pfam" id="PF08765">
    <property type="entry name" value="Mor"/>
    <property type="match status" value="1"/>
</dbReference>
<dbReference type="AlphaFoldDB" id="A0A0X8JK61"/>
<reference evidence="3" key="1">
    <citation type="submission" date="2016-02" db="EMBL/GenBank/DDBJ databases">
        <authorList>
            <person name="Holder M.E."/>
            <person name="Ajami N.J."/>
            <person name="Petrosino J.F."/>
        </authorList>
    </citation>
    <scope>NUCLEOTIDE SEQUENCE [LARGE SCALE GENOMIC DNA]</scope>
    <source>
        <strain evidence="3">CCUG 45958</strain>
    </source>
</reference>
<dbReference type="SUPFAM" id="SSF46689">
    <property type="entry name" value="Homeodomain-like"/>
    <property type="match status" value="1"/>
</dbReference>
<feature type="domain" description="Mor transcription activator" evidence="1">
    <location>
        <begin position="76"/>
        <end position="154"/>
    </location>
</feature>
<protein>
    <recommendedName>
        <fullName evidence="1">Mor transcription activator domain-containing protein</fullName>
    </recommendedName>
</protein>
<dbReference type="InterPro" id="IPR009057">
    <property type="entry name" value="Homeodomain-like_sf"/>
</dbReference>
<dbReference type="EMBL" id="CP014229">
    <property type="protein sequence ID" value="AMD90279.1"/>
    <property type="molecule type" value="Genomic_DNA"/>
</dbReference>
<dbReference type="Proteomes" id="UP000069241">
    <property type="component" value="Chromosome"/>
</dbReference>
<evidence type="ECO:0000259" key="1">
    <source>
        <dbReference type="Pfam" id="PF08765"/>
    </source>
</evidence>
<accession>A0A0X8JK61</accession>
<sequence length="169" mass="18758">MYQPAESVARHLEAMRVSSPEPCGLDVLEFALLPPSAQELAHLLGLPATLKLVENYGGLTLRIPYGETPLGRAMLADIAKRVDHDTARALARKYAATELYIPNCKLALVKVRDAAILRDRAELAEQGLSERQLVQVLALRYRLCDRYIWRILKKPPPAAPPAQRQGSLL</sequence>
<gene>
    <name evidence="2" type="ORF">AXF13_09180</name>
</gene>
<evidence type="ECO:0000313" key="2">
    <source>
        <dbReference type="EMBL" id="AMD90279.1"/>
    </source>
</evidence>
<dbReference type="InterPro" id="IPR014875">
    <property type="entry name" value="Mor_transcription_activator"/>
</dbReference>
<dbReference type="STRING" id="44742.AXF13_09180"/>
<proteinExistence type="predicted"/>
<name>A0A0X8JK61_9BACT</name>
<dbReference type="KEGG" id="dfi:AXF13_09180"/>
<keyword evidence="3" id="KW-1185">Reference proteome</keyword>